<reference evidence="3" key="3">
    <citation type="submission" date="2018-08" db="UniProtKB">
        <authorList>
            <consortium name="EnsemblPlants"/>
        </authorList>
    </citation>
    <scope>IDENTIFICATION</scope>
    <source>
        <strain evidence="3">cv. Bd21</strain>
    </source>
</reference>
<sequence>MGGETVGSERIEGEINLRWRRSSEEEDEGGSGARQRDEWRRSREEEEDPRSEGAVGLGKEMGKIVSVNENRHTILFDTLTSGALAGPHLRHAIGGKLYLTSMFPENHGTPCFEALRYDNELEDWLWDLLPSPSLFDMPFGDGSIIHCFASGHDKNIWISTLGNGTHIFDTTTTTTWHKVGGWALPFEGRVQYVPEYRQCFGFSERSSKLCSADLIFGSRILEPPAYRNVWDDVDGYMGTQWHLARSYLTYLGCGKFCITRFYDTRNDWEDDYIPVCNVAVMTAVEVRCDSNTGHLEMIKGASRCYKFSPDTLYGWVL</sequence>
<evidence type="ECO:0000256" key="1">
    <source>
        <dbReference type="SAM" id="MobiDB-lite"/>
    </source>
</evidence>
<dbReference type="InterPro" id="IPR012871">
    <property type="entry name" value="DUF1668_ORYSA"/>
</dbReference>
<reference evidence="2 3" key="1">
    <citation type="journal article" date="2010" name="Nature">
        <title>Genome sequencing and analysis of the model grass Brachypodium distachyon.</title>
        <authorList>
            <consortium name="International Brachypodium Initiative"/>
        </authorList>
    </citation>
    <scope>NUCLEOTIDE SEQUENCE [LARGE SCALE GENOMIC DNA]</scope>
    <source>
        <strain evidence="2 3">Bd21</strain>
    </source>
</reference>
<dbReference type="PANTHER" id="PTHR33085:SF83">
    <property type="entry name" value="DUF1618 DOMAIN-CONTAINING PROTEIN"/>
    <property type="match status" value="1"/>
</dbReference>
<dbReference type="Proteomes" id="UP000008810">
    <property type="component" value="Chromosome 1"/>
</dbReference>
<feature type="compositionally biased region" description="Basic and acidic residues" evidence="1">
    <location>
        <begin position="34"/>
        <end position="44"/>
    </location>
</feature>
<accession>A0A2K2DVB4</accession>
<dbReference type="OrthoDB" id="679752at2759"/>
<feature type="region of interest" description="Disordered" evidence="1">
    <location>
        <begin position="1"/>
        <end position="58"/>
    </location>
</feature>
<gene>
    <name evidence="2" type="ORF">BRADI_1g75384v3</name>
</gene>
<dbReference type="Pfam" id="PF07893">
    <property type="entry name" value="DUF1668"/>
    <property type="match status" value="1"/>
</dbReference>
<evidence type="ECO:0000313" key="4">
    <source>
        <dbReference type="Proteomes" id="UP000008810"/>
    </source>
</evidence>
<proteinExistence type="predicted"/>
<keyword evidence="4" id="KW-1185">Reference proteome</keyword>
<feature type="compositionally biased region" description="Basic and acidic residues" evidence="1">
    <location>
        <begin position="7"/>
        <end position="23"/>
    </location>
</feature>
<name>A0A2K2DVB4_BRADI</name>
<dbReference type="EnsemblPlants" id="PNT78214">
    <property type="protein sequence ID" value="PNT78214"/>
    <property type="gene ID" value="BRADI_1g75384v3"/>
</dbReference>
<evidence type="ECO:0000313" key="3">
    <source>
        <dbReference type="EnsemblPlants" id="PNT78214"/>
    </source>
</evidence>
<protein>
    <submittedName>
        <fullName evidence="2 3">Uncharacterized protein</fullName>
    </submittedName>
</protein>
<evidence type="ECO:0000313" key="2">
    <source>
        <dbReference type="EMBL" id="PNT78214.1"/>
    </source>
</evidence>
<dbReference type="AlphaFoldDB" id="A0A2K2DVB4"/>
<organism evidence="2">
    <name type="scientific">Brachypodium distachyon</name>
    <name type="common">Purple false brome</name>
    <name type="synonym">Trachynia distachya</name>
    <dbReference type="NCBI Taxonomy" id="15368"/>
    <lineage>
        <taxon>Eukaryota</taxon>
        <taxon>Viridiplantae</taxon>
        <taxon>Streptophyta</taxon>
        <taxon>Embryophyta</taxon>
        <taxon>Tracheophyta</taxon>
        <taxon>Spermatophyta</taxon>
        <taxon>Magnoliopsida</taxon>
        <taxon>Liliopsida</taxon>
        <taxon>Poales</taxon>
        <taxon>Poaceae</taxon>
        <taxon>BOP clade</taxon>
        <taxon>Pooideae</taxon>
        <taxon>Stipodae</taxon>
        <taxon>Brachypodieae</taxon>
        <taxon>Brachypodium</taxon>
    </lineage>
</organism>
<dbReference type="Gramene" id="PNT78214">
    <property type="protein sequence ID" value="PNT78214"/>
    <property type="gene ID" value="BRADI_1g75384v3"/>
</dbReference>
<dbReference type="PANTHER" id="PTHR33085">
    <property type="entry name" value="OS12G0113100 PROTEIN-RELATED"/>
    <property type="match status" value="1"/>
</dbReference>
<dbReference type="InParanoid" id="A0A2K2DVB4"/>
<reference evidence="2" key="2">
    <citation type="submission" date="2017-06" db="EMBL/GenBank/DDBJ databases">
        <title>WGS assembly of Brachypodium distachyon.</title>
        <authorList>
            <consortium name="The International Brachypodium Initiative"/>
            <person name="Lucas S."/>
            <person name="Harmon-Smith M."/>
            <person name="Lail K."/>
            <person name="Tice H."/>
            <person name="Grimwood J."/>
            <person name="Bruce D."/>
            <person name="Barry K."/>
            <person name="Shu S."/>
            <person name="Lindquist E."/>
            <person name="Wang M."/>
            <person name="Pitluck S."/>
            <person name="Vogel J.P."/>
            <person name="Garvin D.F."/>
            <person name="Mockler T.C."/>
            <person name="Schmutz J."/>
            <person name="Rokhsar D."/>
            <person name="Bevan M.W."/>
        </authorList>
    </citation>
    <scope>NUCLEOTIDE SEQUENCE</scope>
    <source>
        <strain evidence="2">Bd21</strain>
    </source>
</reference>
<dbReference type="EMBL" id="CM000880">
    <property type="protein sequence ID" value="PNT78214.1"/>
    <property type="molecule type" value="Genomic_DNA"/>
</dbReference>